<feature type="chain" id="PRO_5045428225" evidence="6">
    <location>
        <begin position="31"/>
        <end position="537"/>
    </location>
</feature>
<dbReference type="Proteomes" id="UP001449657">
    <property type="component" value="Chromosome"/>
</dbReference>
<protein>
    <submittedName>
        <fullName evidence="9">RagB/SusD family nutrient uptake outer membrane protein</fullName>
    </submittedName>
</protein>
<feature type="domain" description="SusD-like N-terminal" evidence="8">
    <location>
        <begin position="112"/>
        <end position="255"/>
    </location>
</feature>
<evidence type="ECO:0000313" key="9">
    <source>
        <dbReference type="EMBL" id="WZN46748.1"/>
    </source>
</evidence>
<dbReference type="InterPro" id="IPR011990">
    <property type="entry name" value="TPR-like_helical_dom_sf"/>
</dbReference>
<dbReference type="RefSeq" id="WP_341841430.1">
    <property type="nucleotide sequence ID" value="NZ_CP149792.1"/>
</dbReference>
<reference evidence="9 10" key="1">
    <citation type="submission" date="2024-03" db="EMBL/GenBank/DDBJ databases">
        <title>Chitinophaga caseinilytica sp. nov., a casein hydrolysing bacterium isolated from forest soil.</title>
        <authorList>
            <person name="Lee D.S."/>
            <person name="Han D.M."/>
            <person name="Baek J.H."/>
            <person name="Choi D.G."/>
            <person name="Jeon J.H."/>
            <person name="Jeon C.O."/>
        </authorList>
    </citation>
    <scope>NUCLEOTIDE SEQUENCE [LARGE SCALE GENOMIC DNA]</scope>
    <source>
        <strain evidence="9 10">KACC 19118</strain>
    </source>
</reference>
<dbReference type="SUPFAM" id="SSF48452">
    <property type="entry name" value="TPR-like"/>
    <property type="match status" value="1"/>
</dbReference>
<evidence type="ECO:0000256" key="6">
    <source>
        <dbReference type="SAM" id="SignalP"/>
    </source>
</evidence>
<dbReference type="InterPro" id="IPR012944">
    <property type="entry name" value="SusD_RagB_dom"/>
</dbReference>
<dbReference type="Pfam" id="PF07980">
    <property type="entry name" value="SusD_RagB"/>
    <property type="match status" value="1"/>
</dbReference>
<keyword evidence="3 6" id="KW-0732">Signal</keyword>
<evidence type="ECO:0000259" key="8">
    <source>
        <dbReference type="Pfam" id="PF14322"/>
    </source>
</evidence>
<keyword evidence="10" id="KW-1185">Reference proteome</keyword>
<organism evidence="9 10">
    <name type="scientific">Chitinophaga caseinilytica</name>
    <dbReference type="NCBI Taxonomy" id="2267521"/>
    <lineage>
        <taxon>Bacteria</taxon>
        <taxon>Pseudomonadati</taxon>
        <taxon>Bacteroidota</taxon>
        <taxon>Chitinophagia</taxon>
        <taxon>Chitinophagales</taxon>
        <taxon>Chitinophagaceae</taxon>
        <taxon>Chitinophaga</taxon>
    </lineage>
</organism>
<dbReference type="InterPro" id="IPR033985">
    <property type="entry name" value="SusD-like_N"/>
</dbReference>
<feature type="signal peptide" evidence="6">
    <location>
        <begin position="1"/>
        <end position="30"/>
    </location>
</feature>
<evidence type="ECO:0000256" key="2">
    <source>
        <dbReference type="ARBA" id="ARBA00006275"/>
    </source>
</evidence>
<dbReference type="Gene3D" id="1.25.40.390">
    <property type="match status" value="1"/>
</dbReference>
<evidence type="ECO:0000256" key="1">
    <source>
        <dbReference type="ARBA" id="ARBA00004442"/>
    </source>
</evidence>
<comment type="subcellular location">
    <subcellularLocation>
        <location evidence="1">Cell outer membrane</location>
    </subcellularLocation>
</comment>
<feature type="domain" description="RagB/SusD" evidence="7">
    <location>
        <begin position="376"/>
        <end position="533"/>
    </location>
</feature>
<dbReference type="PROSITE" id="PS51257">
    <property type="entry name" value="PROKAR_LIPOPROTEIN"/>
    <property type="match status" value="1"/>
</dbReference>
<evidence type="ECO:0000313" key="10">
    <source>
        <dbReference type="Proteomes" id="UP001449657"/>
    </source>
</evidence>
<proteinExistence type="inferred from homology"/>
<accession>A0ABZ2Z4W3</accession>
<evidence type="ECO:0000259" key="7">
    <source>
        <dbReference type="Pfam" id="PF07980"/>
    </source>
</evidence>
<evidence type="ECO:0000256" key="4">
    <source>
        <dbReference type="ARBA" id="ARBA00023136"/>
    </source>
</evidence>
<dbReference type="Pfam" id="PF14322">
    <property type="entry name" value="SusD-like_3"/>
    <property type="match status" value="1"/>
</dbReference>
<evidence type="ECO:0000256" key="3">
    <source>
        <dbReference type="ARBA" id="ARBA00022729"/>
    </source>
</evidence>
<keyword evidence="4" id="KW-0472">Membrane</keyword>
<sequence length="537" mass="58515">MKKVTSRSYNFRRAAVAAMLLAAGTSIVSCKDFTELAPISLASEESAFASPGNIKLAMMGVYESAAIGTYQNLKSSARGYPFGAAAIEQGEMRGEDMLNIDQFYAITYEGGANPTSLNNVTMWHTLYALINQANILIEGVQKAGAKGVITDAEAKAYEGEARFMRALSHHELLVHFSFPYADAAGGKWGVPYRTKAITSLAAYEEGLKMDRGTVKDCYTKLIADLDFAEANLPDKQPDGAQRATKGAAIALKARIKQHMGDWDGVIAESNKLIPAAAPYKSPIGAFQLTAEPDGPFTSYKNNTESIFSIANGPNANGGSNGALPAMFGPASLNGRGLVATSPILYNASFWKATDKRRALLQVYQPTTGSRYYFNYKYRDYTTRADWAPMLRYAEVLLTAAEAHARKGENDRALALLNAVRNRSVEVGDQFTTPPADLVLAILQERRIELAGEGRRWADIHRLALDAVYGFRGIPAKMKKEQMKLDGTDYNAVTPPTFPTTGGVPSYAYESFRFLWPIPAEETAANPTLRAQQNKLSD</sequence>
<gene>
    <name evidence="9" type="ORF">WJU22_00935</name>
</gene>
<comment type="similarity">
    <text evidence="2">Belongs to the SusD family.</text>
</comment>
<name>A0ABZ2Z4W3_9BACT</name>
<keyword evidence="5" id="KW-0998">Cell outer membrane</keyword>
<evidence type="ECO:0000256" key="5">
    <source>
        <dbReference type="ARBA" id="ARBA00023237"/>
    </source>
</evidence>
<dbReference type="CDD" id="cd08977">
    <property type="entry name" value="SusD"/>
    <property type="match status" value="1"/>
</dbReference>
<dbReference type="EMBL" id="CP150096">
    <property type="protein sequence ID" value="WZN46748.1"/>
    <property type="molecule type" value="Genomic_DNA"/>
</dbReference>